<dbReference type="InterPro" id="IPR009003">
    <property type="entry name" value="Peptidase_S1_PA"/>
</dbReference>
<keyword evidence="4" id="KW-1015">Disulfide bond</keyword>
<name>A0A8S0ZFB5_ARCPL</name>
<dbReference type="Proteomes" id="UP000494256">
    <property type="component" value="Unassembled WGS sequence"/>
</dbReference>
<feature type="domain" description="Peptidase S1" evidence="7">
    <location>
        <begin position="39"/>
        <end position="260"/>
    </location>
</feature>
<dbReference type="Pfam" id="PF00089">
    <property type="entry name" value="Trypsin"/>
    <property type="match status" value="1"/>
</dbReference>
<evidence type="ECO:0000259" key="7">
    <source>
        <dbReference type="PROSITE" id="PS50240"/>
    </source>
</evidence>
<feature type="signal peptide" evidence="6">
    <location>
        <begin position="1"/>
        <end position="16"/>
    </location>
</feature>
<dbReference type="InterPro" id="IPR043504">
    <property type="entry name" value="Peptidase_S1_PA_chymotrypsin"/>
</dbReference>
<evidence type="ECO:0000313" key="9">
    <source>
        <dbReference type="Proteomes" id="UP000494256"/>
    </source>
</evidence>
<evidence type="ECO:0000313" key="8">
    <source>
        <dbReference type="EMBL" id="CAB3229778.1"/>
    </source>
</evidence>
<dbReference type="AlphaFoldDB" id="A0A8S0ZFB5"/>
<dbReference type="PROSITE" id="PS50240">
    <property type="entry name" value="TRYPSIN_DOM"/>
    <property type="match status" value="1"/>
</dbReference>
<dbReference type="GO" id="GO:0006508">
    <property type="term" value="P:proteolysis"/>
    <property type="evidence" value="ECO:0007669"/>
    <property type="project" value="UniProtKB-KW"/>
</dbReference>
<dbReference type="InterPro" id="IPR050430">
    <property type="entry name" value="Peptidase_S1"/>
</dbReference>
<gene>
    <name evidence="8" type="ORF">APLA_LOCUS4323</name>
</gene>
<dbReference type="Gene3D" id="2.40.10.10">
    <property type="entry name" value="Trypsin-like serine proteases"/>
    <property type="match status" value="1"/>
</dbReference>
<dbReference type="PANTHER" id="PTHR24276:SF91">
    <property type="entry name" value="AT26814P-RELATED"/>
    <property type="match status" value="1"/>
</dbReference>
<dbReference type="SUPFAM" id="SSF50494">
    <property type="entry name" value="Trypsin-like serine proteases"/>
    <property type="match status" value="1"/>
</dbReference>
<protein>
    <recommendedName>
        <fullName evidence="7">Peptidase S1 domain-containing protein</fullName>
    </recommendedName>
</protein>
<dbReference type="EMBL" id="CADEBD010000286">
    <property type="protein sequence ID" value="CAB3229778.1"/>
    <property type="molecule type" value="Genomic_DNA"/>
</dbReference>
<keyword evidence="6" id="KW-0732">Signal</keyword>
<evidence type="ECO:0000256" key="1">
    <source>
        <dbReference type="ARBA" id="ARBA00022670"/>
    </source>
</evidence>
<feature type="region of interest" description="Disordered" evidence="5">
    <location>
        <begin position="265"/>
        <end position="293"/>
    </location>
</feature>
<organism evidence="8 9">
    <name type="scientific">Arctia plantaginis</name>
    <name type="common">Wood tiger moth</name>
    <name type="synonym">Phalaena plantaginis</name>
    <dbReference type="NCBI Taxonomy" id="874455"/>
    <lineage>
        <taxon>Eukaryota</taxon>
        <taxon>Metazoa</taxon>
        <taxon>Ecdysozoa</taxon>
        <taxon>Arthropoda</taxon>
        <taxon>Hexapoda</taxon>
        <taxon>Insecta</taxon>
        <taxon>Pterygota</taxon>
        <taxon>Neoptera</taxon>
        <taxon>Endopterygota</taxon>
        <taxon>Lepidoptera</taxon>
        <taxon>Glossata</taxon>
        <taxon>Ditrysia</taxon>
        <taxon>Noctuoidea</taxon>
        <taxon>Erebidae</taxon>
        <taxon>Arctiinae</taxon>
        <taxon>Arctia</taxon>
    </lineage>
</organism>
<dbReference type="OrthoDB" id="10255963at2759"/>
<dbReference type="SMART" id="SM00020">
    <property type="entry name" value="Tryp_SPc"/>
    <property type="match status" value="1"/>
</dbReference>
<proteinExistence type="predicted"/>
<dbReference type="GO" id="GO:0004252">
    <property type="term" value="F:serine-type endopeptidase activity"/>
    <property type="evidence" value="ECO:0007669"/>
    <property type="project" value="InterPro"/>
</dbReference>
<evidence type="ECO:0000256" key="5">
    <source>
        <dbReference type="SAM" id="MobiDB-lite"/>
    </source>
</evidence>
<keyword evidence="3" id="KW-0720">Serine protease</keyword>
<evidence type="ECO:0000256" key="2">
    <source>
        <dbReference type="ARBA" id="ARBA00022801"/>
    </source>
</evidence>
<sequence>MWRTFLLFVVVSGVCAKIDEDDPKDIGSFDDDLDESLEHIGAMVTQVYQHPYSVSLLLNNSYICSAIILNSYWVLVLSKCFDNITSDILSSYVAHKNLGNYTIRGGSSFNHKGGSLHKIKMVINNFDHHVSIAKLINPLEYSSQIQNVRLPSSEEDPTLGFLASIIAWTPSGHMRAVNVPVIDPSICERNTRMLPGHYVCLGGVQDPNRHFCRRDNGGAVIQNKTLIAVASFINTCALYSKTHAFPKVASFSSWLSSIIWDEESEPTTTTEPHVESTATTKEQPNATEKPRDAPFYDPSKFMLTLPFDPINVPLEPAEDNSVLPRMSLYESYLQSMSKSRQGAMTEPSSTTVKAKQLSTKIDLKSAPLAMQVYRHMIPKRYDFDYN</sequence>
<evidence type="ECO:0000256" key="6">
    <source>
        <dbReference type="SAM" id="SignalP"/>
    </source>
</evidence>
<dbReference type="InterPro" id="IPR001254">
    <property type="entry name" value="Trypsin_dom"/>
</dbReference>
<evidence type="ECO:0000256" key="4">
    <source>
        <dbReference type="ARBA" id="ARBA00023157"/>
    </source>
</evidence>
<dbReference type="PANTHER" id="PTHR24276">
    <property type="entry name" value="POLYSERASE-RELATED"/>
    <property type="match status" value="1"/>
</dbReference>
<evidence type="ECO:0000256" key="3">
    <source>
        <dbReference type="ARBA" id="ARBA00022825"/>
    </source>
</evidence>
<keyword evidence="1" id="KW-0645">Protease</keyword>
<feature type="compositionally biased region" description="Low complexity" evidence="5">
    <location>
        <begin position="266"/>
        <end position="280"/>
    </location>
</feature>
<comment type="caution">
    <text evidence="8">The sequence shown here is derived from an EMBL/GenBank/DDBJ whole genome shotgun (WGS) entry which is preliminary data.</text>
</comment>
<reference evidence="8 9" key="1">
    <citation type="submission" date="2020-04" db="EMBL/GenBank/DDBJ databases">
        <authorList>
            <person name="Wallbank WR R."/>
            <person name="Pardo Diaz C."/>
            <person name="Kozak K."/>
            <person name="Martin S."/>
            <person name="Jiggins C."/>
            <person name="Moest M."/>
            <person name="Warren A I."/>
            <person name="Byers J.R.P. K."/>
            <person name="Montejo-Kovacevich G."/>
            <person name="Yen C E."/>
        </authorList>
    </citation>
    <scope>NUCLEOTIDE SEQUENCE [LARGE SCALE GENOMIC DNA]</scope>
</reference>
<accession>A0A8S0ZFB5</accession>
<keyword evidence="2" id="KW-0378">Hydrolase</keyword>
<feature type="chain" id="PRO_5035804394" description="Peptidase S1 domain-containing protein" evidence="6">
    <location>
        <begin position="17"/>
        <end position="386"/>
    </location>
</feature>